<dbReference type="PANTHER" id="PTHR10218:SF302">
    <property type="entry name" value="GUANINE NUCLEOTIDE-BINDING PROTEIN ALPHA-5 SUBUNIT"/>
    <property type="match status" value="1"/>
</dbReference>
<dbReference type="GO" id="GO:0007188">
    <property type="term" value="P:adenylate cyclase-modulating G protein-coupled receptor signaling pathway"/>
    <property type="evidence" value="ECO:0007669"/>
    <property type="project" value="TreeGrafter"/>
</dbReference>
<dbReference type="GO" id="GO:0001664">
    <property type="term" value="F:G protein-coupled receptor binding"/>
    <property type="evidence" value="ECO:0007669"/>
    <property type="project" value="TreeGrafter"/>
</dbReference>
<evidence type="ECO:0000313" key="6">
    <source>
        <dbReference type="Proteomes" id="UP001140091"/>
    </source>
</evidence>
<reference evidence="5" key="1">
    <citation type="submission" date="2022-06" db="EMBL/GenBank/DDBJ databases">
        <title>Genome Sequence of Candolleomyces eurysporus.</title>
        <authorList>
            <person name="Buettner E."/>
        </authorList>
    </citation>
    <scope>NUCLEOTIDE SEQUENCE</scope>
    <source>
        <strain evidence="5">VTCC 930004</strain>
    </source>
</reference>
<evidence type="ECO:0000256" key="4">
    <source>
        <dbReference type="ARBA" id="ARBA00023224"/>
    </source>
</evidence>
<dbReference type="InterPro" id="IPR027417">
    <property type="entry name" value="P-loop_NTPase"/>
</dbReference>
<evidence type="ECO:0000256" key="2">
    <source>
        <dbReference type="ARBA" id="ARBA00022741"/>
    </source>
</evidence>
<keyword evidence="3" id="KW-0342">GTP-binding</keyword>
<protein>
    <submittedName>
        <fullName evidence="5">Uncharacterized protein</fullName>
    </submittedName>
</protein>
<dbReference type="Pfam" id="PF00503">
    <property type="entry name" value="G-alpha"/>
    <property type="match status" value="1"/>
</dbReference>
<dbReference type="GO" id="GO:0003924">
    <property type="term" value="F:GTPase activity"/>
    <property type="evidence" value="ECO:0007669"/>
    <property type="project" value="InterPro"/>
</dbReference>
<sequence>MYYDREGWNAELAKWRCVIQLKLVKSVITILNTLQAEGQDQWLNGCPDASPKEAIGPTAMNEPVVTLSCPEIASSQKSGVENDRQRVLLRLAPLRRVEQNLQKWLSASAEETAHLAGIKEWKKEHEDAVMMISMCREDIKTVWMDKKVQVSLREGKIQLEESAEFFLEEVDRVASRNYTPSDEDAARVRSRPVVQEYRINVGQFVDYLPEKEWCLYDISRPRISKDVWIPYFEGLRAIMFFFDLSGFNSPLSEGSKVTQLRDSVFLWRTICESPLLQKAGLILFLTRVMVIGQMRSARLLNTSNNT</sequence>
<dbReference type="OrthoDB" id="5817230at2759"/>
<dbReference type="Gene3D" id="3.40.50.300">
    <property type="entry name" value="P-loop containing nucleotide triphosphate hydrolases"/>
    <property type="match status" value="1"/>
</dbReference>
<evidence type="ECO:0000313" key="5">
    <source>
        <dbReference type="EMBL" id="KAJ2923777.1"/>
    </source>
</evidence>
<proteinExistence type="predicted"/>
<dbReference type="GO" id="GO:0046872">
    <property type="term" value="F:metal ion binding"/>
    <property type="evidence" value="ECO:0007669"/>
    <property type="project" value="UniProtKB-KW"/>
</dbReference>
<dbReference type="SUPFAM" id="SSF47895">
    <property type="entry name" value="Transducin (alpha subunit), insertion domain"/>
    <property type="match status" value="1"/>
</dbReference>
<dbReference type="InterPro" id="IPR011025">
    <property type="entry name" value="GproteinA_insert"/>
</dbReference>
<accession>A0A9W8IW25</accession>
<keyword evidence="2" id="KW-0547">Nucleotide-binding</keyword>
<comment type="caution">
    <text evidence="5">The sequence shown here is derived from an EMBL/GenBank/DDBJ whole genome shotgun (WGS) entry which is preliminary data.</text>
</comment>
<name>A0A9W8IW25_9AGAR</name>
<dbReference type="InterPro" id="IPR001019">
    <property type="entry name" value="Gprotein_alpha_su"/>
</dbReference>
<dbReference type="AlphaFoldDB" id="A0A9W8IW25"/>
<dbReference type="Proteomes" id="UP001140091">
    <property type="component" value="Unassembled WGS sequence"/>
</dbReference>
<dbReference type="EMBL" id="JANBPK010001282">
    <property type="protein sequence ID" value="KAJ2923777.1"/>
    <property type="molecule type" value="Genomic_DNA"/>
</dbReference>
<feature type="non-terminal residue" evidence="5">
    <location>
        <position position="1"/>
    </location>
</feature>
<dbReference type="SMART" id="SM00275">
    <property type="entry name" value="G_alpha"/>
    <property type="match status" value="1"/>
</dbReference>
<evidence type="ECO:0000256" key="1">
    <source>
        <dbReference type="ARBA" id="ARBA00022723"/>
    </source>
</evidence>
<dbReference type="PROSITE" id="PS51882">
    <property type="entry name" value="G_ALPHA"/>
    <property type="match status" value="1"/>
</dbReference>
<keyword evidence="1" id="KW-0479">Metal-binding</keyword>
<dbReference type="PANTHER" id="PTHR10218">
    <property type="entry name" value="GTP-BINDING PROTEIN ALPHA SUBUNIT"/>
    <property type="match status" value="1"/>
</dbReference>
<evidence type="ECO:0000256" key="3">
    <source>
        <dbReference type="ARBA" id="ARBA00023134"/>
    </source>
</evidence>
<keyword evidence="4" id="KW-0807">Transducer</keyword>
<dbReference type="GO" id="GO:0005834">
    <property type="term" value="C:heterotrimeric G-protein complex"/>
    <property type="evidence" value="ECO:0007669"/>
    <property type="project" value="TreeGrafter"/>
</dbReference>
<dbReference type="GO" id="GO:0005737">
    <property type="term" value="C:cytoplasm"/>
    <property type="evidence" value="ECO:0007669"/>
    <property type="project" value="TreeGrafter"/>
</dbReference>
<keyword evidence="6" id="KW-1185">Reference proteome</keyword>
<dbReference type="GO" id="GO:0005525">
    <property type="term" value="F:GTP binding"/>
    <property type="evidence" value="ECO:0007669"/>
    <property type="project" value="UniProtKB-KW"/>
</dbReference>
<gene>
    <name evidence="5" type="ORF">H1R20_g13322</name>
</gene>
<dbReference type="GO" id="GO:0031683">
    <property type="term" value="F:G-protein beta/gamma-subunit complex binding"/>
    <property type="evidence" value="ECO:0007669"/>
    <property type="project" value="InterPro"/>
</dbReference>
<dbReference type="SUPFAM" id="SSF52540">
    <property type="entry name" value="P-loop containing nucleoside triphosphate hydrolases"/>
    <property type="match status" value="1"/>
</dbReference>
<dbReference type="Gene3D" id="1.10.400.10">
    <property type="entry name" value="GI Alpha 1, domain 2-like"/>
    <property type="match status" value="1"/>
</dbReference>
<organism evidence="5 6">
    <name type="scientific">Candolleomyces eurysporus</name>
    <dbReference type="NCBI Taxonomy" id="2828524"/>
    <lineage>
        <taxon>Eukaryota</taxon>
        <taxon>Fungi</taxon>
        <taxon>Dikarya</taxon>
        <taxon>Basidiomycota</taxon>
        <taxon>Agaricomycotina</taxon>
        <taxon>Agaricomycetes</taxon>
        <taxon>Agaricomycetidae</taxon>
        <taxon>Agaricales</taxon>
        <taxon>Agaricineae</taxon>
        <taxon>Psathyrellaceae</taxon>
        <taxon>Candolleomyces</taxon>
    </lineage>
</organism>